<dbReference type="Proteomes" id="UP000087171">
    <property type="component" value="Chromosome Ca4"/>
</dbReference>
<dbReference type="KEGG" id="cam:101491656"/>
<proteinExistence type="predicted"/>
<keyword evidence="3" id="KW-1185">Reference proteome</keyword>
<dbReference type="PaxDb" id="3827-XP_004495689.1"/>
<evidence type="ECO:0000313" key="4">
    <source>
        <dbReference type="RefSeq" id="XP_004495689.1"/>
    </source>
</evidence>
<dbReference type="STRING" id="3827.A0A1S2XWR9"/>
<evidence type="ECO:0000259" key="2">
    <source>
        <dbReference type="Pfam" id="PF25335"/>
    </source>
</evidence>
<dbReference type="AlphaFoldDB" id="A0A1S2XWR9"/>
<accession>A0A1S2XWR9</accession>
<dbReference type="OrthoDB" id="2684236at2759"/>
<dbReference type="Pfam" id="PF25335">
    <property type="entry name" value="GRDP_C"/>
    <property type="match status" value="1"/>
</dbReference>
<feature type="domain" description="GRPD C-terminal" evidence="2">
    <location>
        <begin position="491"/>
        <end position="665"/>
    </location>
</feature>
<reference evidence="4" key="2">
    <citation type="submission" date="2025-08" db="UniProtKB">
        <authorList>
            <consortium name="RefSeq"/>
        </authorList>
    </citation>
    <scope>IDENTIFICATION</scope>
    <source>
        <tissue evidence="4">Etiolated seedlings</tissue>
    </source>
</reference>
<protein>
    <submittedName>
        <fullName evidence="4">Glycine-rich domain-containing protein 2</fullName>
    </submittedName>
</protein>
<dbReference type="InterPro" id="IPR057518">
    <property type="entry name" value="GRDP_C"/>
</dbReference>
<dbReference type="PANTHER" id="PTHR34365:SF2">
    <property type="entry name" value="ENOLASE (DUF1399)"/>
    <property type="match status" value="1"/>
</dbReference>
<dbReference type="RefSeq" id="XP_004495689.1">
    <property type="nucleotide sequence ID" value="XM_004495632.3"/>
</dbReference>
<reference evidence="3" key="1">
    <citation type="journal article" date="2013" name="Nat. Biotechnol.">
        <title>Draft genome sequence of chickpea (Cicer arietinum) provides a resource for trait improvement.</title>
        <authorList>
            <person name="Varshney R.K."/>
            <person name="Song C."/>
            <person name="Saxena R.K."/>
            <person name="Azam S."/>
            <person name="Yu S."/>
            <person name="Sharpe A.G."/>
            <person name="Cannon S."/>
            <person name="Baek J."/>
            <person name="Rosen B.D."/>
            <person name="Tar'an B."/>
            <person name="Millan T."/>
            <person name="Zhang X."/>
            <person name="Ramsay L.D."/>
            <person name="Iwata A."/>
            <person name="Wang Y."/>
            <person name="Nelson W."/>
            <person name="Farmer A.D."/>
            <person name="Gaur P.M."/>
            <person name="Soderlund C."/>
            <person name="Penmetsa R.V."/>
            <person name="Xu C."/>
            <person name="Bharti A.K."/>
            <person name="He W."/>
            <person name="Winter P."/>
            <person name="Zhao S."/>
            <person name="Hane J.K."/>
            <person name="Carrasquilla-Garcia N."/>
            <person name="Condie J.A."/>
            <person name="Upadhyaya H.D."/>
            <person name="Luo M.C."/>
            <person name="Thudi M."/>
            <person name="Gowda C.L."/>
            <person name="Singh N.P."/>
            <person name="Lichtenzveig J."/>
            <person name="Gali K.K."/>
            <person name="Rubio J."/>
            <person name="Nadarajan N."/>
            <person name="Dolezel J."/>
            <person name="Bansal K.C."/>
            <person name="Xu X."/>
            <person name="Edwards D."/>
            <person name="Zhang G."/>
            <person name="Kahl G."/>
            <person name="Gil J."/>
            <person name="Singh K.B."/>
            <person name="Datta S.K."/>
            <person name="Jackson S.A."/>
            <person name="Wang J."/>
            <person name="Cook D.R."/>
        </authorList>
    </citation>
    <scope>NUCLEOTIDE SEQUENCE [LARGE SCALE GENOMIC DNA]</scope>
    <source>
        <strain evidence="3">cv. CDC Frontier</strain>
    </source>
</reference>
<feature type="region of interest" description="Disordered" evidence="1">
    <location>
        <begin position="614"/>
        <end position="633"/>
    </location>
</feature>
<gene>
    <name evidence="4" type="primary">LOC101491656</name>
</gene>
<organism evidence="3 4">
    <name type="scientific">Cicer arietinum</name>
    <name type="common">Chickpea</name>
    <name type="synonym">Garbanzo</name>
    <dbReference type="NCBI Taxonomy" id="3827"/>
    <lineage>
        <taxon>Eukaryota</taxon>
        <taxon>Viridiplantae</taxon>
        <taxon>Streptophyta</taxon>
        <taxon>Embryophyta</taxon>
        <taxon>Tracheophyta</taxon>
        <taxon>Spermatophyta</taxon>
        <taxon>Magnoliopsida</taxon>
        <taxon>eudicotyledons</taxon>
        <taxon>Gunneridae</taxon>
        <taxon>Pentapetalae</taxon>
        <taxon>rosids</taxon>
        <taxon>fabids</taxon>
        <taxon>Fabales</taxon>
        <taxon>Fabaceae</taxon>
        <taxon>Papilionoideae</taxon>
        <taxon>50 kb inversion clade</taxon>
        <taxon>NPAAA clade</taxon>
        <taxon>Hologalegina</taxon>
        <taxon>IRL clade</taxon>
        <taxon>Cicereae</taxon>
        <taxon>Cicer</taxon>
    </lineage>
</organism>
<dbReference type="eggNOG" id="ENOG502QQ1A">
    <property type="taxonomic scope" value="Eukaryota"/>
</dbReference>
<evidence type="ECO:0000256" key="1">
    <source>
        <dbReference type="SAM" id="MobiDB-lite"/>
    </source>
</evidence>
<dbReference type="InterPro" id="IPR009836">
    <property type="entry name" value="GRDP-like"/>
</dbReference>
<dbReference type="PANTHER" id="PTHR34365">
    <property type="entry name" value="ENOLASE (DUF1399)"/>
    <property type="match status" value="1"/>
</dbReference>
<feature type="compositionally biased region" description="Basic and acidic residues" evidence="1">
    <location>
        <begin position="614"/>
        <end position="625"/>
    </location>
</feature>
<sequence length="772" mass="88342">MSENSEISATTSSSRSLGEIPEISAIQFGIDLVSAAKRNITFLRTVADSQWLHNTLITVEAIRRYRDLWMPLISDLTVLDSSLPMILPPFDVEWVWFCHTLNPVSYREYCETRFSKLIGRVTIFDEENREYALMRCREIWNSKYPFESFENEATSDSMDSEGTFSLSLNDDVFKEVENQRLLCSKFLEPYRCELVYLIAARQRYKAFLFMIQRFNSEPSSRFVPTSDILLMWLTHQSYPTVYMEDLKALALEDDNMQKVATISEIVKEKEFEETTKLWDRAFNQPYVKAGGNVPLTLEGVISIQSPITWEESEVDVNTKYRSLLPRFLLEVCVFARLKARIEALQKDTVRDFLRLRMIRCHSDLKLDEAVSNFPFDSWKKAWQLYCEFGTKGITLEYRRHGGSNCLKRSSLQNTVSFRWNDLLRADSLSLEKEVSQQVNVVVSITPPVQAPYLLKCVPDRVTDDSGAMISDVFLKMNSYRPQEGRWLCRTVLDHAGRVCFVIRMRVGGGFWRRGGETPSAIKWEDRIIEIREGSWSYVAGSIGRAPEKVVATATPKECAEQCKAVWCFSTGDELIIQWDSSLSVSSLTFSLTTSQTSPESSVKLLKGRQMQYEVKKTKSKNKSEETNSESEEDENDFLTLVRFTEDNPDGKATALLNWRLLVIEVLPEEDAVLTLLLCISILKSISEMKKQDVGGLLVRRRLKQAEFGTKDLGSVILHPSSFGDSPYDLQPWYWNAGLVMKIDAGDQIKRQPALSHSAVEGSDKLYKHGIIS</sequence>
<evidence type="ECO:0000313" key="3">
    <source>
        <dbReference type="Proteomes" id="UP000087171"/>
    </source>
</evidence>
<dbReference type="GeneID" id="101491656"/>
<dbReference type="Pfam" id="PF07173">
    <property type="entry name" value="GRDP-like"/>
    <property type="match status" value="1"/>
</dbReference>
<name>A0A1S2XWR9_CICAR</name>